<evidence type="ECO:0000259" key="3">
    <source>
        <dbReference type="PROSITE" id="PS50222"/>
    </source>
</evidence>
<feature type="domain" description="EF-hand" evidence="3">
    <location>
        <begin position="114"/>
        <end position="150"/>
    </location>
</feature>
<dbReference type="OMA" id="FNEFTIM"/>
<name>A0A7N0RAN4_KALFE</name>
<dbReference type="GO" id="GO:0005509">
    <property type="term" value="F:calcium ion binding"/>
    <property type="evidence" value="ECO:0007669"/>
    <property type="project" value="InterPro"/>
</dbReference>
<keyword evidence="2" id="KW-0106">Calcium</keyword>
<dbReference type="InterPro" id="IPR050145">
    <property type="entry name" value="Centrin_CML-like"/>
</dbReference>
<dbReference type="InterPro" id="IPR011992">
    <property type="entry name" value="EF-hand-dom_pair"/>
</dbReference>
<dbReference type="CDD" id="cd00051">
    <property type="entry name" value="EFh"/>
    <property type="match status" value="2"/>
</dbReference>
<dbReference type="Proteomes" id="UP000594263">
    <property type="component" value="Unplaced"/>
</dbReference>
<reference evidence="4" key="1">
    <citation type="submission" date="2021-01" db="UniProtKB">
        <authorList>
            <consortium name="EnsemblPlants"/>
        </authorList>
    </citation>
    <scope>IDENTIFICATION</scope>
</reference>
<dbReference type="SMART" id="SM00054">
    <property type="entry name" value="EFh"/>
    <property type="match status" value="4"/>
</dbReference>
<organism evidence="4 5">
    <name type="scientific">Kalanchoe fedtschenkoi</name>
    <name type="common">Lavender scallops</name>
    <name type="synonym">South American air plant</name>
    <dbReference type="NCBI Taxonomy" id="63787"/>
    <lineage>
        <taxon>Eukaryota</taxon>
        <taxon>Viridiplantae</taxon>
        <taxon>Streptophyta</taxon>
        <taxon>Embryophyta</taxon>
        <taxon>Tracheophyta</taxon>
        <taxon>Spermatophyta</taxon>
        <taxon>Magnoliopsida</taxon>
        <taxon>eudicotyledons</taxon>
        <taxon>Gunneridae</taxon>
        <taxon>Pentapetalae</taxon>
        <taxon>Saxifragales</taxon>
        <taxon>Crassulaceae</taxon>
        <taxon>Kalanchoe</taxon>
    </lineage>
</organism>
<dbReference type="InterPro" id="IPR018247">
    <property type="entry name" value="EF_Hand_1_Ca_BS"/>
</dbReference>
<evidence type="ECO:0000256" key="1">
    <source>
        <dbReference type="ARBA" id="ARBA00022737"/>
    </source>
</evidence>
<dbReference type="Gramene" id="Kaladp0006s0088.1.v1.1">
    <property type="protein sequence ID" value="Kaladp0006s0088.1.v1.1.CDS.1"/>
    <property type="gene ID" value="Kaladp0006s0088.v1.1"/>
</dbReference>
<dbReference type="FunFam" id="1.10.238.10:FF:000001">
    <property type="entry name" value="Calmodulin 1"/>
    <property type="match status" value="1"/>
</dbReference>
<evidence type="ECO:0000313" key="4">
    <source>
        <dbReference type="EnsemblPlants" id="Kaladp0006s0088.1.v1.1.CDS.1"/>
    </source>
</evidence>
<keyword evidence="5" id="KW-1185">Reference proteome</keyword>
<evidence type="ECO:0000313" key="5">
    <source>
        <dbReference type="Proteomes" id="UP000594263"/>
    </source>
</evidence>
<sequence length="181" mass="20390">MIATKPKPDSAPESVFSKLCRKLSKGKRSGRSSLSVNPKINGQVSLRSIFRYFDLNGDGKITPEELQTCVRTVGGDMTAEEAKTAVKSSDLDGDGMLGFDEFEKLMEGAREEEERERELKEAFHMFEIEEDGGGITAGSLKRMLRRLGELWSMEDCRMMIREFDLDGNGVITFNEFVVMMR</sequence>
<feature type="domain" description="EF-hand" evidence="3">
    <location>
        <begin position="151"/>
        <end position="181"/>
    </location>
</feature>
<dbReference type="SUPFAM" id="SSF47473">
    <property type="entry name" value="EF-hand"/>
    <property type="match status" value="1"/>
</dbReference>
<feature type="domain" description="EF-hand" evidence="3">
    <location>
        <begin position="77"/>
        <end position="112"/>
    </location>
</feature>
<keyword evidence="1" id="KW-0677">Repeat</keyword>
<dbReference type="PROSITE" id="PS00018">
    <property type="entry name" value="EF_HAND_1"/>
    <property type="match status" value="3"/>
</dbReference>
<feature type="domain" description="EF-hand" evidence="3">
    <location>
        <begin position="41"/>
        <end position="76"/>
    </location>
</feature>
<dbReference type="EnsemblPlants" id="Kaladp0006s0088.1.v1.1">
    <property type="protein sequence ID" value="Kaladp0006s0088.1.v1.1.CDS.1"/>
    <property type="gene ID" value="Kaladp0006s0088.v1.1"/>
</dbReference>
<dbReference type="Gene3D" id="1.10.238.10">
    <property type="entry name" value="EF-hand"/>
    <property type="match status" value="2"/>
</dbReference>
<evidence type="ECO:0000256" key="2">
    <source>
        <dbReference type="ARBA" id="ARBA00022837"/>
    </source>
</evidence>
<protein>
    <recommendedName>
        <fullName evidence="3">EF-hand domain-containing protein</fullName>
    </recommendedName>
</protein>
<dbReference type="PROSITE" id="PS50222">
    <property type="entry name" value="EF_HAND_2"/>
    <property type="match status" value="4"/>
</dbReference>
<proteinExistence type="predicted"/>
<dbReference type="InterPro" id="IPR002048">
    <property type="entry name" value="EF_hand_dom"/>
</dbReference>
<dbReference type="AlphaFoldDB" id="A0A7N0RAN4"/>
<accession>A0A7N0RAN4</accession>
<dbReference type="PANTHER" id="PTHR23050">
    <property type="entry name" value="CALCIUM BINDING PROTEIN"/>
    <property type="match status" value="1"/>
</dbReference>
<dbReference type="Pfam" id="PF13499">
    <property type="entry name" value="EF-hand_7"/>
    <property type="match status" value="1"/>
</dbReference>
<dbReference type="Pfam" id="PF13833">
    <property type="entry name" value="EF-hand_8"/>
    <property type="match status" value="1"/>
</dbReference>